<evidence type="ECO:0008006" key="4">
    <source>
        <dbReference type="Google" id="ProtNLM"/>
    </source>
</evidence>
<evidence type="ECO:0000313" key="3">
    <source>
        <dbReference type="Proteomes" id="UP000801492"/>
    </source>
</evidence>
<name>A0A8K0GL25_IGNLU</name>
<dbReference type="GO" id="GO:0005783">
    <property type="term" value="C:endoplasmic reticulum"/>
    <property type="evidence" value="ECO:0007669"/>
    <property type="project" value="TreeGrafter"/>
</dbReference>
<accession>A0A8K0GL25</accession>
<keyword evidence="1" id="KW-0472">Membrane</keyword>
<dbReference type="AlphaFoldDB" id="A0A8K0GL25"/>
<dbReference type="PANTHER" id="PTHR21329:SF3">
    <property type="entry name" value="PHOSPHATIDYLINOSITOL N-ACETYLGLUCOSAMINYLTRANSFERASE SUBUNIT Q"/>
    <property type="match status" value="1"/>
</dbReference>
<dbReference type="GO" id="GO:0016020">
    <property type="term" value="C:membrane"/>
    <property type="evidence" value="ECO:0007669"/>
    <property type="project" value="InterPro"/>
</dbReference>
<proteinExistence type="predicted"/>
<feature type="transmembrane region" description="Helical" evidence="1">
    <location>
        <begin position="271"/>
        <end position="291"/>
    </location>
</feature>
<keyword evidence="1" id="KW-0812">Transmembrane</keyword>
<dbReference type="PANTHER" id="PTHR21329">
    <property type="entry name" value="PHOSPHATIDYLINOSITOL N-ACETYLGLUCOSAMINYLTRANSFERASE SUBUNIT Q-RELATED"/>
    <property type="match status" value="1"/>
</dbReference>
<protein>
    <recommendedName>
        <fullName evidence="4">Phosphatidylinositol N-acetylglucosaminyltransferase subunit Q</fullName>
    </recommendedName>
</protein>
<dbReference type="EMBL" id="VTPC01001036">
    <property type="protein sequence ID" value="KAF2903406.1"/>
    <property type="molecule type" value="Genomic_DNA"/>
</dbReference>
<sequence length="503" mass="57588">MKDILIFIPDTLEKDSIGFLEGFSNFSKSNLTFYITNNRLVNAPPKSIGYCSEYTPVQSSFDEQHDVEWIHLNNKTGVITVHGLKDECDVRNKIHNISYDYNAFKNLDLICFKHQNYGEHFELLAKKVQDHHVSKQKSAGQPYLKIIIQVLLQLILNLLLMFIDIFLNLYMKLGSMLHYSATAVHLYTNAVTFKWVLKKIKQERRVTPCVGNAIVSKLADFICGLALLYFVLQYETEFIQFVENTTEIIIQALEKLLNFLMGSPVGLKLNYSFNKTLGSFFLYHISLWRAFLQATSPLLKFGLHLLIIPGALGLSFQAALVSDLVAFSTFHVYCIYVYAARLYGVQIRGLISLWRLFIGRKYNPLRERVDSHQYTHHQLFIGTLGFTVLLFLLPTTFLYYAVFTVFRVALISLDGILVRLRYILQCLPLYVSTLWLINSPSVKGAIKLNVQERKSSVTPTVYATLQTLSLWQSIIHSVPNTLVNIPSISWSLIFRSVIIGLLL</sequence>
<feature type="transmembrane region" description="Helical" evidence="1">
    <location>
        <begin position="379"/>
        <end position="402"/>
    </location>
</feature>
<dbReference type="GO" id="GO:0006506">
    <property type="term" value="P:GPI anchor biosynthetic process"/>
    <property type="evidence" value="ECO:0007669"/>
    <property type="project" value="InterPro"/>
</dbReference>
<feature type="transmembrane region" description="Helical" evidence="1">
    <location>
        <begin position="335"/>
        <end position="358"/>
    </location>
</feature>
<gene>
    <name evidence="2" type="ORF">ILUMI_02784</name>
</gene>
<dbReference type="InterPro" id="IPR007720">
    <property type="entry name" value="PigQ/GPI1"/>
</dbReference>
<dbReference type="Proteomes" id="UP000801492">
    <property type="component" value="Unassembled WGS sequence"/>
</dbReference>
<feature type="transmembrane region" description="Helical" evidence="1">
    <location>
        <begin position="146"/>
        <end position="170"/>
    </location>
</feature>
<comment type="caution">
    <text evidence="2">The sequence shown here is derived from an EMBL/GenBank/DDBJ whole genome shotgun (WGS) entry which is preliminary data.</text>
</comment>
<evidence type="ECO:0000256" key="1">
    <source>
        <dbReference type="SAM" id="Phobius"/>
    </source>
</evidence>
<reference evidence="2" key="1">
    <citation type="submission" date="2019-08" db="EMBL/GenBank/DDBJ databases">
        <title>The genome of the North American firefly Photinus pyralis.</title>
        <authorList>
            <consortium name="Photinus pyralis genome working group"/>
            <person name="Fallon T.R."/>
            <person name="Sander Lower S.E."/>
            <person name="Weng J.-K."/>
        </authorList>
    </citation>
    <scope>NUCLEOTIDE SEQUENCE</scope>
    <source>
        <strain evidence="2">TRF0915ILg1</strain>
        <tissue evidence="2">Whole body</tissue>
    </source>
</reference>
<feature type="transmembrane region" description="Helical" evidence="1">
    <location>
        <begin position="209"/>
        <end position="232"/>
    </location>
</feature>
<feature type="transmembrane region" description="Helical" evidence="1">
    <location>
        <begin position="303"/>
        <end position="329"/>
    </location>
</feature>
<dbReference type="Pfam" id="PF05024">
    <property type="entry name" value="Gpi1"/>
    <property type="match status" value="1"/>
</dbReference>
<dbReference type="OrthoDB" id="70250at2759"/>
<evidence type="ECO:0000313" key="2">
    <source>
        <dbReference type="EMBL" id="KAF2903406.1"/>
    </source>
</evidence>
<feature type="transmembrane region" description="Helical" evidence="1">
    <location>
        <begin position="176"/>
        <end position="197"/>
    </location>
</feature>
<keyword evidence="1" id="KW-1133">Transmembrane helix</keyword>
<keyword evidence="3" id="KW-1185">Reference proteome</keyword>
<organism evidence="2 3">
    <name type="scientific">Ignelater luminosus</name>
    <name type="common">Cucubano</name>
    <name type="synonym">Pyrophorus luminosus</name>
    <dbReference type="NCBI Taxonomy" id="2038154"/>
    <lineage>
        <taxon>Eukaryota</taxon>
        <taxon>Metazoa</taxon>
        <taxon>Ecdysozoa</taxon>
        <taxon>Arthropoda</taxon>
        <taxon>Hexapoda</taxon>
        <taxon>Insecta</taxon>
        <taxon>Pterygota</taxon>
        <taxon>Neoptera</taxon>
        <taxon>Endopterygota</taxon>
        <taxon>Coleoptera</taxon>
        <taxon>Polyphaga</taxon>
        <taxon>Elateriformia</taxon>
        <taxon>Elateroidea</taxon>
        <taxon>Elateridae</taxon>
        <taxon>Agrypninae</taxon>
        <taxon>Pyrophorini</taxon>
        <taxon>Ignelater</taxon>
    </lineage>
</organism>